<feature type="compositionally biased region" description="Basic and acidic residues" evidence="5">
    <location>
        <begin position="21"/>
        <end position="32"/>
    </location>
</feature>
<evidence type="ECO:0000313" key="8">
    <source>
        <dbReference type="Proteomes" id="UP001396898"/>
    </source>
</evidence>
<dbReference type="Proteomes" id="UP001396898">
    <property type="component" value="Unassembled WGS sequence"/>
</dbReference>
<evidence type="ECO:0000256" key="5">
    <source>
        <dbReference type="SAM" id="MobiDB-lite"/>
    </source>
</evidence>
<dbReference type="PANTHER" id="PTHR33337:SF40">
    <property type="entry name" value="CENP-V_GFA DOMAIN-CONTAINING PROTEIN-RELATED"/>
    <property type="match status" value="1"/>
</dbReference>
<keyword evidence="4" id="KW-0456">Lyase</keyword>
<evidence type="ECO:0000259" key="6">
    <source>
        <dbReference type="PROSITE" id="PS51891"/>
    </source>
</evidence>
<keyword evidence="3" id="KW-0862">Zinc</keyword>
<comment type="similarity">
    <text evidence="1">Belongs to the Gfa family.</text>
</comment>
<accession>A0ABR1R4W8</accession>
<comment type="caution">
    <text evidence="7">The sequence shown here is derived from an EMBL/GenBank/DDBJ whole genome shotgun (WGS) entry which is preliminary data.</text>
</comment>
<evidence type="ECO:0000256" key="2">
    <source>
        <dbReference type="ARBA" id="ARBA00022723"/>
    </source>
</evidence>
<dbReference type="Pfam" id="PF04828">
    <property type="entry name" value="GFA"/>
    <property type="match status" value="1"/>
</dbReference>
<sequence length="192" mass="22006">MPARTSRSEPQSPSKKQKKQHDHEQREPHELASDSTTEETADEDKKDAYPNGTNHESKGRHDTTTTHADEEAEKQKDGCEWRDQPPYRTEGSNEHATKHHEAQCNCGRIKYWLSREKPLASKYCHCTDCQSLHGAPFQWAAIFKKEDLHFENGAKGLAFYHAQKKHTYHDLPCKVSCAYCHAPIMDEGGTWC</sequence>
<dbReference type="InterPro" id="IPR011057">
    <property type="entry name" value="Mss4-like_sf"/>
</dbReference>
<proteinExistence type="inferred from homology"/>
<feature type="compositionally biased region" description="Basic and acidic residues" evidence="5">
    <location>
        <begin position="55"/>
        <end position="99"/>
    </location>
</feature>
<keyword evidence="8" id="KW-1185">Reference proteome</keyword>
<feature type="region of interest" description="Disordered" evidence="5">
    <location>
        <begin position="1"/>
        <end position="99"/>
    </location>
</feature>
<evidence type="ECO:0000256" key="1">
    <source>
        <dbReference type="ARBA" id="ARBA00005495"/>
    </source>
</evidence>
<dbReference type="SUPFAM" id="SSF51316">
    <property type="entry name" value="Mss4-like"/>
    <property type="match status" value="1"/>
</dbReference>
<protein>
    <recommendedName>
        <fullName evidence="6">CENP-V/GFA domain-containing protein</fullName>
    </recommendedName>
</protein>
<dbReference type="Gene3D" id="3.90.1590.10">
    <property type="entry name" value="glutathione-dependent formaldehyde- activating enzyme (gfa)"/>
    <property type="match status" value="1"/>
</dbReference>
<evidence type="ECO:0000313" key="7">
    <source>
        <dbReference type="EMBL" id="KAK7999189.1"/>
    </source>
</evidence>
<dbReference type="EMBL" id="JAQQWI010000019">
    <property type="protein sequence ID" value="KAK7999189.1"/>
    <property type="molecule type" value="Genomic_DNA"/>
</dbReference>
<keyword evidence="2" id="KW-0479">Metal-binding</keyword>
<feature type="domain" description="CENP-V/GFA" evidence="6">
    <location>
        <begin position="100"/>
        <end position="192"/>
    </location>
</feature>
<organism evidence="7 8">
    <name type="scientific">Apiospora marii</name>
    <dbReference type="NCBI Taxonomy" id="335849"/>
    <lineage>
        <taxon>Eukaryota</taxon>
        <taxon>Fungi</taxon>
        <taxon>Dikarya</taxon>
        <taxon>Ascomycota</taxon>
        <taxon>Pezizomycotina</taxon>
        <taxon>Sordariomycetes</taxon>
        <taxon>Xylariomycetidae</taxon>
        <taxon>Amphisphaeriales</taxon>
        <taxon>Apiosporaceae</taxon>
        <taxon>Apiospora</taxon>
    </lineage>
</organism>
<dbReference type="InterPro" id="IPR006913">
    <property type="entry name" value="CENP-V/GFA"/>
</dbReference>
<evidence type="ECO:0000256" key="4">
    <source>
        <dbReference type="ARBA" id="ARBA00023239"/>
    </source>
</evidence>
<gene>
    <name evidence="7" type="ORF">PG991_014864</name>
</gene>
<dbReference type="PANTHER" id="PTHR33337">
    <property type="entry name" value="GFA DOMAIN-CONTAINING PROTEIN"/>
    <property type="match status" value="1"/>
</dbReference>
<dbReference type="PROSITE" id="PS51891">
    <property type="entry name" value="CENP_V_GFA"/>
    <property type="match status" value="1"/>
</dbReference>
<reference evidence="7 8" key="1">
    <citation type="submission" date="2023-01" db="EMBL/GenBank/DDBJ databases">
        <title>Analysis of 21 Apiospora genomes using comparative genomics revels a genus with tremendous synthesis potential of carbohydrate active enzymes and secondary metabolites.</title>
        <authorList>
            <person name="Sorensen T."/>
        </authorList>
    </citation>
    <scope>NUCLEOTIDE SEQUENCE [LARGE SCALE GENOMIC DNA]</scope>
    <source>
        <strain evidence="7 8">CBS 20057</strain>
    </source>
</reference>
<name>A0ABR1R4W8_9PEZI</name>
<evidence type="ECO:0000256" key="3">
    <source>
        <dbReference type="ARBA" id="ARBA00022833"/>
    </source>
</evidence>